<keyword evidence="3" id="KW-1185">Reference proteome</keyword>
<dbReference type="AlphaFoldDB" id="A0A4P7W356"/>
<name>A0A4P7W356_9BACT</name>
<evidence type="ECO:0000313" key="3">
    <source>
        <dbReference type="Proteomes" id="UP000297149"/>
    </source>
</evidence>
<gene>
    <name evidence="2" type="ORF">E7747_09120</name>
</gene>
<organism evidence="2 3">
    <name type="scientific">Duncaniella dubosii</name>
    <dbReference type="NCBI Taxonomy" id="2518971"/>
    <lineage>
        <taxon>Bacteria</taxon>
        <taxon>Pseudomonadati</taxon>
        <taxon>Bacteroidota</taxon>
        <taxon>Bacteroidia</taxon>
        <taxon>Bacteroidales</taxon>
        <taxon>Muribaculaceae</taxon>
        <taxon>Duncaniella</taxon>
    </lineage>
</organism>
<protein>
    <recommendedName>
        <fullName evidence="4">DKNYY domain-containing protein</fullName>
    </recommendedName>
</protein>
<proteinExistence type="predicted"/>
<sequence length="304" mass="34643">MSNILINFAIGSYADPTAMPPDRAKIIGIYRHRLSTDGDGVTSLVAFSRLTVIFIIVIVLFAGCTYRSDSIVDNGVWLPIENGESVGSYTNLEGHIYWGTAVGDFSCDEIDVDLASFRVCSETEYAKDKRHVYYPQRIICYDGIDENGNGFGGTYAEEMILKGANPNHFRYLGNGYAVAGNRMYLNGETIEWKDSIVHHYNGDLGNSDETLIDSIEAVYPKVWVWDYDSLRENSSHINTVYPIAPDSLIYLRRYYESGKMLSEGWCLQDWNRETFVTDYIGEWKYFDSDGNCYHKFWNYTKTAD</sequence>
<keyword evidence="1" id="KW-1133">Transmembrane helix</keyword>
<dbReference type="Proteomes" id="UP000297149">
    <property type="component" value="Chromosome"/>
</dbReference>
<keyword evidence="1" id="KW-0812">Transmembrane</keyword>
<dbReference type="RefSeq" id="WP_123398935.1">
    <property type="nucleotide sequence ID" value="NZ_CP039396.1"/>
</dbReference>
<reference evidence="3" key="1">
    <citation type="submission" date="2019-02" db="EMBL/GenBank/DDBJ databases">
        <title>Isolation and identification of novel species under the genus Muribaculum.</title>
        <authorList>
            <person name="Miyake S."/>
            <person name="Ding Y."/>
            <person name="Low A."/>
            <person name="Soh M."/>
            <person name="Seedorf H."/>
        </authorList>
    </citation>
    <scope>NUCLEOTIDE SEQUENCE [LARGE SCALE GENOMIC DNA]</scope>
    <source>
        <strain evidence="3">H5</strain>
    </source>
</reference>
<evidence type="ECO:0000313" key="2">
    <source>
        <dbReference type="EMBL" id="QCD42429.1"/>
    </source>
</evidence>
<evidence type="ECO:0000256" key="1">
    <source>
        <dbReference type="SAM" id="Phobius"/>
    </source>
</evidence>
<accession>A0A4P7W356</accession>
<dbReference type="EMBL" id="CP039396">
    <property type="protein sequence ID" value="QCD42429.1"/>
    <property type="molecule type" value="Genomic_DNA"/>
</dbReference>
<keyword evidence="1" id="KW-0472">Membrane</keyword>
<feature type="transmembrane region" description="Helical" evidence="1">
    <location>
        <begin position="41"/>
        <end position="62"/>
    </location>
</feature>
<dbReference type="KEGG" id="ddb:E7747_09120"/>
<evidence type="ECO:0008006" key="4">
    <source>
        <dbReference type="Google" id="ProtNLM"/>
    </source>
</evidence>